<dbReference type="PATRIC" id="fig|1202724.3.peg.2372"/>
<keyword evidence="2" id="KW-1185">Reference proteome</keyword>
<name>A0A0M8MIM6_9FLAO</name>
<protein>
    <recommendedName>
        <fullName evidence="3">Outer membrane protein beta-barrel domain-containing protein</fullName>
    </recommendedName>
</protein>
<dbReference type="EMBL" id="LIYD01000005">
    <property type="protein sequence ID" value="KOS06577.1"/>
    <property type="molecule type" value="Genomic_DNA"/>
</dbReference>
<reference evidence="1 2" key="1">
    <citation type="submission" date="2015-08" db="EMBL/GenBank/DDBJ databases">
        <title>Whole genome sequence of Flavobacterium akiainvivens IK-1T, from decaying Wikstroemia oahuensis, an endemic Hawaiian shrub.</title>
        <authorList>
            <person name="Wan X."/>
            <person name="Hou S."/>
            <person name="Saito J."/>
            <person name="Donachie S."/>
        </authorList>
    </citation>
    <scope>NUCLEOTIDE SEQUENCE [LARGE SCALE GENOMIC DNA]</scope>
    <source>
        <strain evidence="1 2">IK-1</strain>
    </source>
</reference>
<accession>A0A0M8MIM6</accession>
<dbReference type="Proteomes" id="UP000037755">
    <property type="component" value="Unassembled WGS sequence"/>
</dbReference>
<dbReference type="AlphaFoldDB" id="A0A0M8MIM6"/>
<evidence type="ECO:0000313" key="2">
    <source>
        <dbReference type="Proteomes" id="UP000037755"/>
    </source>
</evidence>
<evidence type="ECO:0008006" key="3">
    <source>
        <dbReference type="Google" id="ProtNLM"/>
    </source>
</evidence>
<comment type="caution">
    <text evidence="1">The sequence shown here is derived from an EMBL/GenBank/DDBJ whole genome shotgun (WGS) entry which is preliminary data.</text>
</comment>
<dbReference type="RefSeq" id="WP_054408176.1">
    <property type="nucleotide sequence ID" value="NZ_FOYA01000001.1"/>
</dbReference>
<evidence type="ECO:0000313" key="1">
    <source>
        <dbReference type="EMBL" id="KOS06577.1"/>
    </source>
</evidence>
<proteinExistence type="predicted"/>
<sequence>MKHYFLYALFIFTTHVTYAQQEKKPFFKDTYLSTELIYRSYGTNDHIGFGGGIEMSKDLNRWIGIGLNLSYWQNSKQDWDFKNPFTGQRYQYTGKIQEYKITPFIQLIPINTKHFDIIAVGGIRTGYYNQVNWLGGYSTSYNPQSFEVFIYDAGNKNITLGYEFGFALRFQFGRFVISPGIMQANDTNGDSYSELNMKIGWQL</sequence>
<gene>
    <name evidence="1" type="ORF">AM493_11435</name>
</gene>
<organism evidence="1 2">
    <name type="scientific">Flavobacterium akiainvivens</name>
    <dbReference type="NCBI Taxonomy" id="1202724"/>
    <lineage>
        <taxon>Bacteria</taxon>
        <taxon>Pseudomonadati</taxon>
        <taxon>Bacteroidota</taxon>
        <taxon>Flavobacteriia</taxon>
        <taxon>Flavobacteriales</taxon>
        <taxon>Flavobacteriaceae</taxon>
        <taxon>Flavobacterium</taxon>
    </lineage>
</organism>